<gene>
    <name evidence="1" type="ORF">J0A65_13955</name>
</gene>
<proteinExistence type="predicted"/>
<comment type="caution">
    <text evidence="1">The sequence shown here is derived from an EMBL/GenBank/DDBJ whole genome shotgun (WGS) entry which is preliminary data.</text>
</comment>
<keyword evidence="2" id="KW-1185">Reference proteome</keyword>
<dbReference type="Proteomes" id="UP000663992">
    <property type="component" value="Unassembled WGS sequence"/>
</dbReference>
<dbReference type="RefSeq" id="WP_206594794.1">
    <property type="nucleotide sequence ID" value="NZ_JAFKCS010000013.1"/>
</dbReference>
<reference evidence="1 2" key="1">
    <citation type="submission" date="2021-03" db="EMBL/GenBank/DDBJ databases">
        <title>novel species isolated from a fishpond in China.</title>
        <authorList>
            <person name="Lu H."/>
            <person name="Cai Z."/>
        </authorList>
    </citation>
    <scope>NUCLEOTIDE SEQUENCE [LARGE SCALE GENOMIC DNA]</scope>
    <source>
        <strain evidence="1 2">Y57</strain>
    </source>
</reference>
<sequence>YGGWYWVRTGDARVGKGNGWCLHRITEDKIKIMVDGTGFEPVIPVLVKGTGGACTALLKIR</sequence>
<evidence type="ECO:0000313" key="2">
    <source>
        <dbReference type="Proteomes" id="UP000663992"/>
    </source>
</evidence>
<accession>A0ABS3CZE9</accession>
<name>A0ABS3CZE9_9ALTE</name>
<organism evidence="1 2">
    <name type="scientific">Bowmanella yangjiangensis</name>
    <dbReference type="NCBI Taxonomy" id="2811230"/>
    <lineage>
        <taxon>Bacteria</taxon>
        <taxon>Pseudomonadati</taxon>
        <taxon>Pseudomonadota</taxon>
        <taxon>Gammaproteobacteria</taxon>
        <taxon>Alteromonadales</taxon>
        <taxon>Alteromonadaceae</taxon>
        <taxon>Bowmanella</taxon>
    </lineage>
</organism>
<evidence type="ECO:0000313" key="1">
    <source>
        <dbReference type="EMBL" id="MBN7820974.1"/>
    </source>
</evidence>
<feature type="non-terminal residue" evidence="1">
    <location>
        <position position="1"/>
    </location>
</feature>
<protein>
    <submittedName>
        <fullName evidence="1">Uncharacterized protein</fullName>
    </submittedName>
</protein>
<dbReference type="EMBL" id="JAFKCS010000013">
    <property type="protein sequence ID" value="MBN7820974.1"/>
    <property type="molecule type" value="Genomic_DNA"/>
</dbReference>